<dbReference type="GO" id="GO:0003743">
    <property type="term" value="F:translation initiation factor activity"/>
    <property type="evidence" value="ECO:0007669"/>
    <property type="project" value="InterPro"/>
</dbReference>
<evidence type="ECO:0000313" key="3">
    <source>
        <dbReference type="EMBL" id="CAH0372931.1"/>
    </source>
</evidence>
<keyword evidence="4" id="KW-1185">Reference proteome</keyword>
<dbReference type="Proteomes" id="UP000789595">
    <property type="component" value="Unassembled WGS sequence"/>
</dbReference>
<proteinExistence type="predicted"/>
<sequence>MSEMLNADAPGGSPPASPPRGRPRLQLKKRDPAAAARLAQQAPRRGSNPFGDAKPREEVLTNKGIDVKAMDRKTELKAQAAHRLTRQQREEADAIAAEVKHAEEALREANEKELPENALRATLEQKRKELNDLMEQFAAANLEARSQPRPRQGGQPRAKPASFAQAAGGAAPPPQTGPKPSILGGGGPKPSIL</sequence>
<feature type="region of interest" description="Disordered" evidence="1">
    <location>
        <begin position="138"/>
        <end position="193"/>
    </location>
</feature>
<name>A0A7S4A556_9STRA</name>
<feature type="compositionally biased region" description="Low complexity" evidence="1">
    <location>
        <begin position="158"/>
        <end position="170"/>
    </location>
</feature>
<evidence type="ECO:0000256" key="1">
    <source>
        <dbReference type="SAM" id="MobiDB-lite"/>
    </source>
</evidence>
<dbReference type="Pfam" id="PF06273">
    <property type="entry name" value="eIF-4B"/>
    <property type="match status" value="1"/>
</dbReference>
<organism evidence="2">
    <name type="scientific">Pelagomonas calceolata</name>
    <dbReference type="NCBI Taxonomy" id="35677"/>
    <lineage>
        <taxon>Eukaryota</taxon>
        <taxon>Sar</taxon>
        <taxon>Stramenopiles</taxon>
        <taxon>Ochrophyta</taxon>
        <taxon>Pelagophyceae</taxon>
        <taxon>Pelagomonadales</taxon>
        <taxon>Pelagomonadaceae</taxon>
        <taxon>Pelagomonas</taxon>
    </lineage>
</organism>
<dbReference type="PANTHER" id="PTHR32091">
    <property type="entry name" value="EUKARYOTIC TRANSLATION INITIATION FACTOR 4B"/>
    <property type="match status" value="1"/>
</dbReference>
<feature type="compositionally biased region" description="Gly residues" evidence="1">
    <location>
        <begin position="183"/>
        <end position="193"/>
    </location>
</feature>
<dbReference type="InterPro" id="IPR010433">
    <property type="entry name" value="EIF-4B_pln"/>
</dbReference>
<dbReference type="EMBL" id="CAKKNE010000004">
    <property type="protein sequence ID" value="CAH0372931.1"/>
    <property type="molecule type" value="Genomic_DNA"/>
</dbReference>
<feature type="compositionally biased region" description="Low complexity" evidence="1">
    <location>
        <begin position="33"/>
        <end position="45"/>
    </location>
</feature>
<protein>
    <submittedName>
        <fullName evidence="2">Uncharacterized protein</fullName>
    </submittedName>
</protein>
<feature type="region of interest" description="Disordered" evidence="1">
    <location>
        <begin position="1"/>
        <end position="63"/>
    </location>
</feature>
<dbReference type="AlphaFoldDB" id="A0A7S4A556"/>
<accession>A0A7S4A556</accession>
<gene>
    <name evidence="2" type="ORF">PCAL00307_LOCUS19309</name>
    <name evidence="3" type="ORF">PECAL_4P00910</name>
</gene>
<dbReference type="OrthoDB" id="204607at2759"/>
<evidence type="ECO:0000313" key="2">
    <source>
        <dbReference type="EMBL" id="CAE0703861.1"/>
    </source>
</evidence>
<dbReference type="PANTHER" id="PTHR32091:SF20">
    <property type="entry name" value="EUKARYOTIC TRANSLATION INITIATION FACTOR 4B1"/>
    <property type="match status" value="1"/>
</dbReference>
<dbReference type="GO" id="GO:0003729">
    <property type="term" value="F:mRNA binding"/>
    <property type="evidence" value="ECO:0007669"/>
    <property type="project" value="TreeGrafter"/>
</dbReference>
<feature type="compositionally biased region" description="Basic and acidic residues" evidence="1">
    <location>
        <begin position="53"/>
        <end position="63"/>
    </location>
</feature>
<reference evidence="3" key="2">
    <citation type="submission" date="2021-11" db="EMBL/GenBank/DDBJ databases">
        <authorList>
            <consortium name="Genoscope - CEA"/>
            <person name="William W."/>
        </authorList>
    </citation>
    <scope>NUCLEOTIDE SEQUENCE</scope>
</reference>
<evidence type="ECO:0000313" key="4">
    <source>
        <dbReference type="Proteomes" id="UP000789595"/>
    </source>
</evidence>
<dbReference type="EMBL" id="HBIW01022409">
    <property type="protein sequence ID" value="CAE0703861.1"/>
    <property type="molecule type" value="Transcribed_RNA"/>
</dbReference>
<reference evidence="2" key="1">
    <citation type="submission" date="2021-01" db="EMBL/GenBank/DDBJ databases">
        <authorList>
            <person name="Corre E."/>
            <person name="Pelletier E."/>
            <person name="Niang G."/>
            <person name="Scheremetjew M."/>
            <person name="Finn R."/>
            <person name="Kale V."/>
            <person name="Holt S."/>
            <person name="Cochrane G."/>
            <person name="Meng A."/>
            <person name="Brown T."/>
            <person name="Cohen L."/>
        </authorList>
    </citation>
    <scope>NUCLEOTIDE SEQUENCE</scope>
    <source>
        <strain evidence="2">CCMP1756</strain>
    </source>
</reference>